<name>N9LVU6_9GAMM</name>
<dbReference type="GO" id="GO:0009007">
    <property type="term" value="F:site-specific DNA-methyltransferase (adenine-specific) activity"/>
    <property type="evidence" value="ECO:0007669"/>
    <property type="project" value="UniProtKB-EC"/>
</dbReference>
<dbReference type="PANTHER" id="PTHR33841:SF5">
    <property type="entry name" value="DNA METHYLASE (MODIFICATION METHYLASE) (METHYLTRANSFERASE)-RELATED"/>
    <property type="match status" value="1"/>
</dbReference>
<evidence type="ECO:0000256" key="2">
    <source>
        <dbReference type="ARBA" id="ARBA00011900"/>
    </source>
</evidence>
<evidence type="ECO:0000256" key="6">
    <source>
        <dbReference type="ARBA" id="ARBA00022747"/>
    </source>
</evidence>
<dbReference type="Proteomes" id="UP000013248">
    <property type="component" value="Unassembled WGS sequence"/>
</dbReference>
<dbReference type="CDD" id="cd02440">
    <property type="entry name" value="AdoMet_MTases"/>
    <property type="match status" value="1"/>
</dbReference>
<dbReference type="eggNOG" id="COG0827">
    <property type="taxonomic scope" value="Bacteria"/>
</dbReference>
<dbReference type="RefSeq" id="WP_005217208.1">
    <property type="nucleotide sequence ID" value="NZ_KB850089.1"/>
</dbReference>
<comment type="caution">
    <text evidence="9">The sequence shown here is derived from an EMBL/GenBank/DDBJ whole genome shotgun (WGS) entry which is preliminary data.</text>
</comment>
<dbReference type="HOGENOM" id="CLU_025185_0_0_6"/>
<evidence type="ECO:0000256" key="7">
    <source>
        <dbReference type="ARBA" id="ARBA00047942"/>
    </source>
</evidence>
<feature type="domain" description="Type II methyltransferase M.TaqI-like" evidence="8">
    <location>
        <begin position="101"/>
        <end position="220"/>
    </location>
</feature>
<keyword evidence="4" id="KW-0808">Transferase</keyword>
<evidence type="ECO:0000256" key="3">
    <source>
        <dbReference type="ARBA" id="ARBA00022603"/>
    </source>
</evidence>
<dbReference type="Gene3D" id="3.40.50.150">
    <property type="entry name" value="Vaccinia Virus protein VP39"/>
    <property type="match status" value="1"/>
</dbReference>
<dbReference type="PANTHER" id="PTHR33841">
    <property type="entry name" value="DNA METHYLTRANSFERASE YEEA-RELATED"/>
    <property type="match status" value="1"/>
</dbReference>
<keyword evidence="6" id="KW-0680">Restriction system</keyword>
<proteinExistence type="inferred from homology"/>
<accession>N9LVU6</accession>
<evidence type="ECO:0000256" key="5">
    <source>
        <dbReference type="ARBA" id="ARBA00022691"/>
    </source>
</evidence>
<keyword evidence="3" id="KW-0489">Methyltransferase</keyword>
<sequence>MNNVLANIDQIRQSYSTQTTSQHKASLGQYFTPTDIAVFMASLFELKNKKQYKILDAGAGIGCLSSALLQKIQDTYPRSSCDVTAVELDKQLIATLQHNLQMFEPAKLEVCNESFIDFAFLNLLEKRQSYDLIILNPPYKKINAKSKERLLLRKLGIEVVNLYAAFVALSLELLADQGELVVILPRSFCNGTYFRPFREFILERSAIKAIHTFESRQDVFQNESILQENIIMHLQKSSSQNNEVCVSHSINSSFKNLKKESYPFSKIVYPADKDKFIHIPTTAQSDTQLNQLFSSSLEELGLQVSTGPVVDFRVKEELCFDLPKDQHVPLFYPSHFDSISSLVWTNPQHKKPNALMLNEQTTKMVYQAGDYCIVRRFSPKEQKHRIVAHFLDQSLLTDYSYFAFENHLNVFHIKKAGLNSEIALGLTIYLNSNIVDQYFRQFSGHTQINVGDLKKLPYPNIEQLKILGLWAKEYKQIQQDQIDQKVMELVQNV</sequence>
<dbReference type="InterPro" id="IPR029063">
    <property type="entry name" value="SAM-dependent_MTases_sf"/>
</dbReference>
<gene>
    <name evidence="9" type="ORF">F900_02034</name>
</gene>
<dbReference type="InterPro" id="IPR050953">
    <property type="entry name" value="N4_N6_ade-DNA_methylase"/>
</dbReference>
<dbReference type="GO" id="GO:0003676">
    <property type="term" value="F:nucleic acid binding"/>
    <property type="evidence" value="ECO:0007669"/>
    <property type="project" value="InterPro"/>
</dbReference>
<protein>
    <recommendedName>
        <fullName evidence="2">site-specific DNA-methyltransferase (adenine-specific)</fullName>
        <ecNumber evidence="2">2.1.1.72</ecNumber>
    </recommendedName>
</protein>
<comment type="similarity">
    <text evidence="1">Belongs to the N(4)/N(6)-methyltransferase family.</text>
</comment>
<organism evidence="9 10">
    <name type="scientific">Acinetobacter modestus</name>
    <dbReference type="NCBI Taxonomy" id="1776740"/>
    <lineage>
        <taxon>Bacteria</taxon>
        <taxon>Pseudomonadati</taxon>
        <taxon>Pseudomonadota</taxon>
        <taxon>Gammaproteobacteria</taxon>
        <taxon>Moraxellales</taxon>
        <taxon>Moraxellaceae</taxon>
        <taxon>Acinetobacter</taxon>
    </lineage>
</organism>
<dbReference type="STRING" id="1217705.F900_02034"/>
<dbReference type="InterPro" id="IPR011639">
    <property type="entry name" value="MethylTrfase_TaqI-like_dom"/>
</dbReference>
<dbReference type="GO" id="GO:0009307">
    <property type="term" value="P:DNA restriction-modification system"/>
    <property type="evidence" value="ECO:0007669"/>
    <property type="project" value="UniProtKB-KW"/>
</dbReference>
<dbReference type="SUPFAM" id="SSF53335">
    <property type="entry name" value="S-adenosyl-L-methionine-dependent methyltransferases"/>
    <property type="match status" value="1"/>
</dbReference>
<reference evidence="9 10" key="1">
    <citation type="submission" date="2013-02" db="EMBL/GenBank/DDBJ databases">
        <title>The Genome Sequence of Acinetobacter sp. ANC 3862.</title>
        <authorList>
            <consortium name="The Broad Institute Genome Sequencing Platform"/>
            <consortium name="The Broad Institute Genome Sequencing Center for Infectious Disease"/>
            <person name="Cerqueira G."/>
            <person name="Feldgarden M."/>
            <person name="Courvalin P."/>
            <person name="Perichon B."/>
            <person name="Grillot-Courvalin C."/>
            <person name="Clermont D."/>
            <person name="Rocha E."/>
            <person name="Yoon E.-J."/>
            <person name="Nemec A."/>
            <person name="Walker B."/>
            <person name="Young S.K."/>
            <person name="Zeng Q."/>
            <person name="Gargeya S."/>
            <person name="Fitzgerald M."/>
            <person name="Haas B."/>
            <person name="Abouelleil A."/>
            <person name="Alvarado L."/>
            <person name="Arachchi H.M."/>
            <person name="Berlin A.M."/>
            <person name="Chapman S.B."/>
            <person name="Dewar J."/>
            <person name="Goldberg J."/>
            <person name="Griggs A."/>
            <person name="Gujja S."/>
            <person name="Hansen M."/>
            <person name="Howarth C."/>
            <person name="Imamovic A."/>
            <person name="Larimer J."/>
            <person name="McCowan C."/>
            <person name="Murphy C."/>
            <person name="Neiman D."/>
            <person name="Pearson M."/>
            <person name="Priest M."/>
            <person name="Roberts A."/>
            <person name="Saif S."/>
            <person name="Shea T."/>
            <person name="Sisk P."/>
            <person name="Sykes S."/>
            <person name="Wortman J."/>
            <person name="Nusbaum C."/>
            <person name="Birren B."/>
        </authorList>
    </citation>
    <scope>NUCLEOTIDE SEQUENCE [LARGE SCALE GENOMIC DNA]</scope>
    <source>
        <strain evidence="9 10">ANC 3862</strain>
    </source>
</reference>
<evidence type="ECO:0000313" key="10">
    <source>
        <dbReference type="Proteomes" id="UP000013248"/>
    </source>
</evidence>
<dbReference type="EC" id="2.1.1.72" evidence="2"/>
<comment type="catalytic activity">
    <reaction evidence="7">
        <text>a 2'-deoxyadenosine in DNA + S-adenosyl-L-methionine = an N(6)-methyl-2'-deoxyadenosine in DNA + S-adenosyl-L-homocysteine + H(+)</text>
        <dbReference type="Rhea" id="RHEA:15197"/>
        <dbReference type="Rhea" id="RHEA-COMP:12418"/>
        <dbReference type="Rhea" id="RHEA-COMP:12419"/>
        <dbReference type="ChEBI" id="CHEBI:15378"/>
        <dbReference type="ChEBI" id="CHEBI:57856"/>
        <dbReference type="ChEBI" id="CHEBI:59789"/>
        <dbReference type="ChEBI" id="CHEBI:90615"/>
        <dbReference type="ChEBI" id="CHEBI:90616"/>
        <dbReference type="EC" id="2.1.1.72"/>
    </reaction>
</comment>
<dbReference type="GO" id="GO:0032259">
    <property type="term" value="P:methylation"/>
    <property type="evidence" value="ECO:0007669"/>
    <property type="project" value="UniProtKB-KW"/>
</dbReference>
<dbReference type="EMBL" id="APRP01000022">
    <property type="protein sequence ID" value="ENX00364.1"/>
    <property type="molecule type" value="Genomic_DNA"/>
</dbReference>
<dbReference type="AlphaFoldDB" id="N9LVU6"/>
<dbReference type="PATRIC" id="fig|1217705.3.peg.1977"/>
<dbReference type="InterPro" id="IPR002052">
    <property type="entry name" value="DNA_methylase_N6_adenine_CS"/>
</dbReference>
<evidence type="ECO:0000259" key="8">
    <source>
        <dbReference type="Pfam" id="PF07669"/>
    </source>
</evidence>
<evidence type="ECO:0000256" key="1">
    <source>
        <dbReference type="ARBA" id="ARBA00006594"/>
    </source>
</evidence>
<dbReference type="PRINTS" id="PR00507">
    <property type="entry name" value="N12N6MTFRASE"/>
</dbReference>
<evidence type="ECO:0000256" key="4">
    <source>
        <dbReference type="ARBA" id="ARBA00022679"/>
    </source>
</evidence>
<dbReference type="Pfam" id="PF07669">
    <property type="entry name" value="Eco57I"/>
    <property type="match status" value="1"/>
</dbReference>
<evidence type="ECO:0000313" key="9">
    <source>
        <dbReference type="EMBL" id="ENX00364.1"/>
    </source>
</evidence>
<dbReference type="PROSITE" id="PS00092">
    <property type="entry name" value="N6_MTASE"/>
    <property type="match status" value="1"/>
</dbReference>
<keyword evidence="5" id="KW-0949">S-adenosyl-L-methionine</keyword>